<evidence type="ECO:0000256" key="2">
    <source>
        <dbReference type="ARBA" id="ARBA00022692"/>
    </source>
</evidence>
<dbReference type="Gene3D" id="3.30.300.30">
    <property type="match status" value="1"/>
</dbReference>
<sequence>MNQAATRKAQTYSPHLEYLRFLRETIHARAKPFSIIIFTQRLNSIRIFLLQKKYSKRKKSERFITTIMTDDDDDINDYQHPIDGLDHWVNLLKGNDAFSYTYVSCSAGKETEERKFTARDMRSRHRKLAKMFNSEKTFSWTTRTMEEREKENKRVIFLYEPGVDWFPVFLALMRASVVPCVVYPIDPMTTARDVLRERYEFLKTLAKECAGVVCSSKMATALKLTRLKLLDTHGLNCQMWVVDGFETKFETASEFREDEEEEKEPIWKRDPEATAFIQYTSGSTGKPKGVILSHRALTENCAAIRKGFKTNPYDSLCSWLPQYHDMGLIGGFFVPLTIACGYDDIDVSLLPKKTTCVFISPIAFAKDPSVWIRLMSKYESTMTQAPDFAFTLAARKFSSSDLRNAETLRLHSLRHVLNASEPVRSQTVNVFFDTFQQYGLKRSSLRVGYGLAEICVYATEHHVEFFRANRDALESGDIRVAKEAKNGEPFIEVACVGVNTRNCFKILEFDSNCEVKAPGQVGRIVITNTRSVCSGYVNDEARTRATFNFHRKEVVTGDEGFVLQDGRVFILGRIVDILDISFFANNIREGASSRIQANEFERVALAGPMCSVQNVVRRGSASAFGVGKHESARIVFVVEVSDAFFSKSKSVNALRREIECEVLKTYGEFPRRRFEVLLTYPRSTPRTTSGKVRRYAVRRKYIEKGIEAIAEEDDADENGENDETDEIDKVVLEIVRQESVDGKGARTLRTPLLGATSVQFTKIGIEITKRLEITLDTYHLLSCTNARDISVLVKRALDDDYDQCFNDNSIIATKNETPTKKRFPSARFAALFLLLFAAQHNGNQMLADNTAQQPRVIPHFYDNRANEWLYVLVPFQLISLLLYKFVFAITRAQRYESINLIGAWFGLLSCVMMHGVSKAAWLILCCVLSFRARKKAPRLFRKPSFIWPVACVSFACVAQLERKHTSTPLLAASGHIDTTGSSLLDGMYGKTSFHIFRAARYVVLRVVDYYLSSATAGNQNATDDGDMITFLHYVFFAPLFQCGPLIRGGFDTFSKRLKKISSTRRFNAASKQNTIKRVARQFAKDALDLFGWFLVSNFLATSQTILSAPPSSSLRLLSRLLHIFATSRIAFNLGRVIAHAMLFTDVADDTPLFLYDCLASFRTLWWNFHVSFRDFFARNIYSKRESKTVAIALTFLVSACFHDVSFSDRRWMYFFLANTFGVLLERSRLLSSSVAAPKKEADERRRGVVVSSRLKAAMNRSCLWTLVVFSDGTIPHRVSNYARYFVKTFALSCVLS</sequence>
<dbReference type="GO" id="GO:0016020">
    <property type="term" value="C:membrane"/>
    <property type="evidence" value="ECO:0007669"/>
    <property type="project" value="UniProtKB-SubCell"/>
</dbReference>
<dbReference type="Pfam" id="PF03062">
    <property type="entry name" value="MBOAT"/>
    <property type="match status" value="1"/>
</dbReference>
<gene>
    <name evidence="7" type="ORF">Bathy05g03740</name>
</gene>
<evidence type="ECO:0000256" key="5">
    <source>
        <dbReference type="SAM" id="Phobius"/>
    </source>
</evidence>
<proteinExistence type="predicted"/>
<keyword evidence="3 5" id="KW-1133">Transmembrane helix</keyword>
<keyword evidence="2 5" id="KW-0812">Transmembrane</keyword>
<dbReference type="InterPro" id="IPR004299">
    <property type="entry name" value="MBOAT_fam"/>
</dbReference>
<keyword evidence="8" id="KW-1185">Reference proteome</keyword>
<dbReference type="OrthoDB" id="10253115at2759"/>
<organism evidence="7 8">
    <name type="scientific">Bathycoccus prasinos</name>
    <dbReference type="NCBI Taxonomy" id="41875"/>
    <lineage>
        <taxon>Eukaryota</taxon>
        <taxon>Viridiplantae</taxon>
        <taxon>Chlorophyta</taxon>
        <taxon>Mamiellophyceae</taxon>
        <taxon>Mamiellales</taxon>
        <taxon>Bathycoccaceae</taxon>
        <taxon>Bathycoccus</taxon>
    </lineage>
</organism>
<dbReference type="GO" id="GO:0016874">
    <property type="term" value="F:ligase activity"/>
    <property type="evidence" value="ECO:0007669"/>
    <property type="project" value="UniProtKB-KW"/>
</dbReference>
<dbReference type="InterPro" id="IPR042099">
    <property type="entry name" value="ANL_N_sf"/>
</dbReference>
<evidence type="ECO:0000313" key="7">
    <source>
        <dbReference type="EMBL" id="CCO16888.1"/>
    </source>
</evidence>
<dbReference type="Pfam" id="PF00501">
    <property type="entry name" value="AMP-binding"/>
    <property type="match status" value="1"/>
</dbReference>
<dbReference type="GO" id="GO:0019432">
    <property type="term" value="P:triglyceride biosynthetic process"/>
    <property type="evidence" value="ECO:0007669"/>
    <property type="project" value="UniProtKB-ARBA"/>
</dbReference>
<reference evidence="7 8" key="1">
    <citation type="submission" date="2011-10" db="EMBL/GenBank/DDBJ databases">
        <authorList>
            <person name="Genoscope - CEA"/>
        </authorList>
    </citation>
    <scope>NUCLEOTIDE SEQUENCE [LARGE SCALE GENOMIC DNA]</scope>
    <source>
        <strain evidence="7 8">RCC 1105</strain>
    </source>
</reference>
<dbReference type="STRING" id="41875.K8F5R5"/>
<keyword evidence="7" id="KW-0436">Ligase</keyword>
<dbReference type="PANTHER" id="PTHR22754">
    <property type="entry name" value="DISCO-INTERACTING PROTEIN 2 DIP2 -RELATED"/>
    <property type="match status" value="1"/>
</dbReference>
<evidence type="ECO:0000256" key="4">
    <source>
        <dbReference type="ARBA" id="ARBA00023136"/>
    </source>
</evidence>
<evidence type="ECO:0000313" key="8">
    <source>
        <dbReference type="Proteomes" id="UP000198341"/>
    </source>
</evidence>
<feature type="domain" description="AMP-dependent synthetase/ligase" evidence="6">
    <location>
        <begin position="151"/>
        <end position="536"/>
    </location>
</feature>
<comment type="subcellular location">
    <subcellularLocation>
        <location evidence="1">Membrane</location>
        <topology evidence="1">Multi-pass membrane protein</topology>
    </subcellularLocation>
</comment>
<dbReference type="KEGG" id="bpg:Bathy05g03740"/>
<evidence type="ECO:0000256" key="3">
    <source>
        <dbReference type="ARBA" id="ARBA00022989"/>
    </source>
</evidence>
<evidence type="ECO:0000259" key="6">
    <source>
        <dbReference type="Pfam" id="PF00501"/>
    </source>
</evidence>
<dbReference type="RefSeq" id="XP_007513330.1">
    <property type="nucleotide sequence ID" value="XM_007513268.1"/>
</dbReference>
<feature type="transmembrane region" description="Helical" evidence="5">
    <location>
        <begin position="868"/>
        <end position="889"/>
    </location>
</feature>
<dbReference type="Proteomes" id="UP000198341">
    <property type="component" value="Chromosome 5"/>
</dbReference>
<dbReference type="InterPro" id="IPR045851">
    <property type="entry name" value="AMP-bd_C_sf"/>
</dbReference>
<dbReference type="InterPro" id="IPR000873">
    <property type="entry name" value="AMP-dep_synth/lig_dom"/>
</dbReference>
<dbReference type="EMBL" id="FO082274">
    <property type="protein sequence ID" value="CCO16888.1"/>
    <property type="molecule type" value="Genomic_DNA"/>
</dbReference>
<protein>
    <submittedName>
        <fullName evidence="7">AMP-dependent synthetase and ligase</fullName>
    </submittedName>
</protein>
<feature type="transmembrane region" description="Helical" evidence="5">
    <location>
        <begin position="901"/>
        <end position="932"/>
    </location>
</feature>
<dbReference type="Gene3D" id="3.40.50.12780">
    <property type="entry name" value="N-terminal domain of ligase-like"/>
    <property type="match status" value="1"/>
</dbReference>
<evidence type="ECO:0000256" key="1">
    <source>
        <dbReference type="ARBA" id="ARBA00004141"/>
    </source>
</evidence>
<name>K8F5R5_9CHLO</name>
<accession>K8F5R5</accession>
<dbReference type="PANTHER" id="PTHR22754:SF32">
    <property type="entry name" value="DISCO-INTERACTING PROTEIN 2"/>
    <property type="match status" value="1"/>
</dbReference>
<keyword evidence="4 5" id="KW-0472">Membrane</keyword>
<dbReference type="PROSITE" id="PS00455">
    <property type="entry name" value="AMP_BINDING"/>
    <property type="match status" value="1"/>
</dbReference>
<dbReference type="GeneID" id="19015877"/>
<dbReference type="eggNOG" id="KOG1176">
    <property type="taxonomic scope" value="Eukaryota"/>
</dbReference>
<dbReference type="SUPFAM" id="SSF56801">
    <property type="entry name" value="Acetyl-CoA synthetase-like"/>
    <property type="match status" value="1"/>
</dbReference>
<dbReference type="InterPro" id="IPR020845">
    <property type="entry name" value="AMP-binding_CS"/>
</dbReference>